<protein>
    <submittedName>
        <fullName evidence="2">Uncharacterized protein</fullName>
    </submittedName>
</protein>
<feature type="non-terminal residue" evidence="2">
    <location>
        <position position="1"/>
    </location>
</feature>
<evidence type="ECO:0000313" key="3">
    <source>
        <dbReference type="Proteomes" id="UP000780801"/>
    </source>
</evidence>
<name>A0A9P6KB84_9FUNG</name>
<sequence>MDDGEDFPFSFGASSDGEETGDDGLFCAPKPKADPHRVVADKEPYLAQVDTDGWFHHTGQTVEEQMLQDKNGATKVKMRADHFFMLHQYQEAYDVAREYCRVVSINGTQMPHNTASADGGLRSSEPGVLKVTDSREMQEMALRCALKLKKLDNLSDLVEALTSQETGIVFLKAKAYMVLERFDAAATILVHYQKSRSSNYSVWRLLSDCFSQYRAQLLSDSVDKSLQVSPTLHPDSDTFSQTSLGHFDHFISTLALLCILRARHLMKASTWSQVDYARARYYREMSVIEKTCIALEQDCHLETKIESSTLENDTATATAPPCSSPSTVEQDDASALASEQYKQRSQEYEQKILEPAQAIFQAMKEKPLHNNDTPARDTISLEVIEFVLSAWDSQVIEPDMLRHHGSHRPTEDPTADSEHVS</sequence>
<feature type="compositionally biased region" description="Basic and acidic residues" evidence="1">
    <location>
        <begin position="408"/>
        <end position="421"/>
    </location>
</feature>
<dbReference type="AlphaFoldDB" id="A0A9P6KB84"/>
<dbReference type="Proteomes" id="UP000780801">
    <property type="component" value="Unassembled WGS sequence"/>
</dbReference>
<evidence type="ECO:0000313" key="2">
    <source>
        <dbReference type="EMBL" id="KAF9578501.1"/>
    </source>
</evidence>
<keyword evidence="3" id="KW-1185">Reference proteome</keyword>
<dbReference type="OrthoDB" id="2124108at2759"/>
<proteinExistence type="predicted"/>
<accession>A0A9P6KB84</accession>
<comment type="caution">
    <text evidence="2">The sequence shown here is derived from an EMBL/GenBank/DDBJ whole genome shotgun (WGS) entry which is preliminary data.</text>
</comment>
<dbReference type="InterPro" id="IPR011990">
    <property type="entry name" value="TPR-like_helical_dom_sf"/>
</dbReference>
<feature type="region of interest" description="Disordered" evidence="1">
    <location>
        <begin position="1"/>
        <end position="25"/>
    </location>
</feature>
<evidence type="ECO:0000256" key="1">
    <source>
        <dbReference type="SAM" id="MobiDB-lite"/>
    </source>
</evidence>
<feature type="region of interest" description="Disordered" evidence="1">
    <location>
        <begin position="401"/>
        <end position="421"/>
    </location>
</feature>
<organism evidence="2 3">
    <name type="scientific">Lunasporangiospora selenospora</name>
    <dbReference type="NCBI Taxonomy" id="979761"/>
    <lineage>
        <taxon>Eukaryota</taxon>
        <taxon>Fungi</taxon>
        <taxon>Fungi incertae sedis</taxon>
        <taxon>Mucoromycota</taxon>
        <taxon>Mortierellomycotina</taxon>
        <taxon>Mortierellomycetes</taxon>
        <taxon>Mortierellales</taxon>
        <taxon>Mortierellaceae</taxon>
        <taxon>Lunasporangiospora</taxon>
    </lineage>
</organism>
<feature type="region of interest" description="Disordered" evidence="1">
    <location>
        <begin position="310"/>
        <end position="341"/>
    </location>
</feature>
<reference evidence="2" key="1">
    <citation type="journal article" date="2020" name="Fungal Divers.">
        <title>Resolving the Mortierellaceae phylogeny through synthesis of multi-gene phylogenetics and phylogenomics.</title>
        <authorList>
            <person name="Vandepol N."/>
            <person name="Liber J."/>
            <person name="Desiro A."/>
            <person name="Na H."/>
            <person name="Kennedy M."/>
            <person name="Barry K."/>
            <person name="Grigoriev I.V."/>
            <person name="Miller A.N."/>
            <person name="O'Donnell K."/>
            <person name="Stajich J.E."/>
            <person name="Bonito G."/>
        </authorList>
    </citation>
    <scope>NUCLEOTIDE SEQUENCE</scope>
    <source>
        <strain evidence="2">KOD1015</strain>
    </source>
</reference>
<dbReference type="EMBL" id="JAABOA010003590">
    <property type="protein sequence ID" value="KAF9578501.1"/>
    <property type="molecule type" value="Genomic_DNA"/>
</dbReference>
<gene>
    <name evidence="2" type="ORF">BGW38_005661</name>
</gene>
<dbReference type="Gene3D" id="1.25.40.10">
    <property type="entry name" value="Tetratricopeptide repeat domain"/>
    <property type="match status" value="1"/>
</dbReference>